<evidence type="ECO:0000313" key="3">
    <source>
        <dbReference type="Proteomes" id="UP000325598"/>
    </source>
</evidence>
<comment type="caution">
    <text evidence="2">The sequence shown here is derived from an EMBL/GenBank/DDBJ whole genome shotgun (WGS) entry which is preliminary data.</text>
</comment>
<name>A0A5J4LUJ2_9ACTN</name>
<keyword evidence="1" id="KW-0812">Transmembrane</keyword>
<reference evidence="2 3" key="1">
    <citation type="submission" date="2019-10" db="EMBL/GenBank/DDBJ databases">
        <title>Whole genome shotgun sequence of Streptomyces angustmyceticus NBRC 3934.</title>
        <authorList>
            <person name="Hosoyama A."/>
            <person name="Ichikawa N."/>
            <person name="Kimura A."/>
            <person name="Kitahashi Y."/>
            <person name="Komaki H."/>
            <person name="Uohara A."/>
        </authorList>
    </citation>
    <scope>NUCLEOTIDE SEQUENCE [LARGE SCALE GENOMIC DNA]</scope>
    <source>
        <strain evidence="2 3">NBRC 3934</strain>
    </source>
</reference>
<organism evidence="2 3">
    <name type="scientific">Streptomyces angustmyceticus</name>
    <dbReference type="NCBI Taxonomy" id="285578"/>
    <lineage>
        <taxon>Bacteria</taxon>
        <taxon>Bacillati</taxon>
        <taxon>Actinomycetota</taxon>
        <taxon>Actinomycetes</taxon>
        <taxon>Kitasatosporales</taxon>
        <taxon>Streptomycetaceae</taxon>
        <taxon>Streptomyces</taxon>
    </lineage>
</organism>
<evidence type="ECO:0000313" key="2">
    <source>
        <dbReference type="EMBL" id="GES34075.1"/>
    </source>
</evidence>
<sequence>MLGALPLAAAAGRVPRSPRAGAVERAVRPVALGAPGAVMPAAVVWCAVVLGVPVMVWIAPVVPGP</sequence>
<proteinExistence type="predicted"/>
<accession>A0A5J4LUJ2</accession>
<dbReference type="Proteomes" id="UP000325598">
    <property type="component" value="Unassembled WGS sequence"/>
</dbReference>
<dbReference type="EMBL" id="BLAG01000024">
    <property type="protein sequence ID" value="GES34075.1"/>
    <property type="molecule type" value="Genomic_DNA"/>
</dbReference>
<dbReference type="AlphaFoldDB" id="A0A5J4LUJ2"/>
<feature type="transmembrane region" description="Helical" evidence="1">
    <location>
        <begin position="38"/>
        <end position="62"/>
    </location>
</feature>
<keyword evidence="1" id="KW-1133">Transmembrane helix</keyword>
<evidence type="ECO:0000256" key="1">
    <source>
        <dbReference type="SAM" id="Phobius"/>
    </source>
</evidence>
<gene>
    <name evidence="2" type="ORF">San01_65630</name>
</gene>
<keyword evidence="3" id="KW-1185">Reference proteome</keyword>
<keyword evidence="1" id="KW-0472">Membrane</keyword>
<protein>
    <submittedName>
        <fullName evidence="2">Uncharacterized protein</fullName>
    </submittedName>
</protein>